<evidence type="ECO:0000256" key="1">
    <source>
        <dbReference type="SAM" id="Phobius"/>
    </source>
</evidence>
<dbReference type="Proteomes" id="UP001236258">
    <property type="component" value="Unassembled WGS sequence"/>
</dbReference>
<keyword evidence="1" id="KW-1133">Transmembrane helix</keyword>
<name>A0ABT9GT59_9GAMM</name>
<evidence type="ECO:0000313" key="3">
    <source>
        <dbReference type="Proteomes" id="UP001236258"/>
    </source>
</evidence>
<evidence type="ECO:0000313" key="2">
    <source>
        <dbReference type="EMBL" id="MDP4530153.1"/>
    </source>
</evidence>
<reference evidence="2 3" key="1">
    <citation type="submission" date="2023-08" db="EMBL/GenBank/DDBJ databases">
        <authorList>
            <person name="Joshi A."/>
            <person name="Thite S."/>
        </authorList>
    </citation>
    <scope>NUCLEOTIDE SEQUENCE [LARGE SCALE GENOMIC DNA]</scope>
    <source>
        <strain evidence="2 3">1E1</strain>
    </source>
</reference>
<proteinExistence type="predicted"/>
<gene>
    <name evidence="2" type="ORF">Q3O59_14080</name>
</gene>
<keyword evidence="1" id="KW-0472">Membrane</keyword>
<dbReference type="RefSeq" id="WP_305946192.1">
    <property type="nucleotide sequence ID" value="NZ_JAUZVY010000006.1"/>
</dbReference>
<keyword evidence="3" id="KW-1185">Reference proteome</keyword>
<protein>
    <submittedName>
        <fullName evidence="2">Uncharacterized protein</fullName>
    </submittedName>
</protein>
<keyword evidence="1" id="KW-0812">Transmembrane</keyword>
<accession>A0ABT9GT59</accession>
<sequence>MSDHKMSEPAKKNVNWEKYTALSSMLIAVCALVISIWQSYSMQQHNKLSLRPYLEMAFEYDRREGRWGLYIYNQGMGPAQVTTVEYKVDGKSYPNIVAFLMALGEDPDCYTRGNISRFYKVEDRQVVLRTQNEPCFKEEQAFSAMFDRLQIILNYQSLYGESYRLVIGNPDAVG</sequence>
<organism evidence="2 3">
    <name type="scientific">Alkalimonas delamerensis</name>
    <dbReference type="NCBI Taxonomy" id="265981"/>
    <lineage>
        <taxon>Bacteria</taxon>
        <taxon>Pseudomonadati</taxon>
        <taxon>Pseudomonadota</taxon>
        <taxon>Gammaproteobacteria</taxon>
        <taxon>Alkalimonas</taxon>
    </lineage>
</organism>
<feature type="transmembrane region" description="Helical" evidence="1">
    <location>
        <begin position="21"/>
        <end position="40"/>
    </location>
</feature>
<comment type="caution">
    <text evidence="2">The sequence shown here is derived from an EMBL/GenBank/DDBJ whole genome shotgun (WGS) entry which is preliminary data.</text>
</comment>
<dbReference type="EMBL" id="JAUZVY010000006">
    <property type="protein sequence ID" value="MDP4530153.1"/>
    <property type="molecule type" value="Genomic_DNA"/>
</dbReference>